<dbReference type="GO" id="GO:0005666">
    <property type="term" value="C:RNA polymerase III complex"/>
    <property type="evidence" value="ECO:0007669"/>
    <property type="project" value="TreeGrafter"/>
</dbReference>
<proteinExistence type="inferred from homology"/>
<comment type="function">
    <text evidence="4">DNA-dependent RNA polymerase catalyzes the transcription of DNA into RNA using the four ribonucleoside triphosphates as substrates. Common component of RNA polymerases I, II and III which synthesize ribosomal RNA precursors, mRNA precursors and many functional non-coding RNAs, and small RNAs, such as 5S rRNA and tRNAs, respectively.</text>
</comment>
<dbReference type="PANTHER" id="PTHR10917:SF0">
    <property type="entry name" value="DNA-DIRECTED RNA POLYMERASES I, II, AND III SUBUNIT RPABC3"/>
    <property type="match status" value="1"/>
</dbReference>
<dbReference type="GO" id="GO:0005665">
    <property type="term" value="C:RNA polymerase II, core complex"/>
    <property type="evidence" value="ECO:0007669"/>
    <property type="project" value="UniProtKB-UniRule"/>
</dbReference>
<keyword evidence="6" id="KW-0240">DNA-directed RNA polymerase</keyword>
<comment type="similarity">
    <text evidence="2 4">Belongs to the eukaryotic RPB8 RNA polymerase subunit family.</text>
</comment>
<dbReference type="Pfam" id="PF03870">
    <property type="entry name" value="RNA_pol_Rpb8"/>
    <property type="match status" value="1"/>
</dbReference>
<keyword evidence="6" id="KW-0804">Transcription</keyword>
<dbReference type="FunFam" id="2.40.50.140:FF:000436">
    <property type="entry name" value="DNA-directed RNA polymerases I, II, and III subunit RPABC3"/>
    <property type="match status" value="1"/>
</dbReference>
<dbReference type="SUPFAM" id="SSF50249">
    <property type="entry name" value="Nucleic acid-binding proteins"/>
    <property type="match status" value="1"/>
</dbReference>
<keyword evidence="3 4" id="KW-0539">Nucleus</keyword>
<dbReference type="GO" id="GO:0003899">
    <property type="term" value="F:DNA-directed RNA polymerase activity"/>
    <property type="evidence" value="ECO:0007669"/>
    <property type="project" value="UniProtKB-UniRule"/>
</dbReference>
<dbReference type="Gene3D" id="2.40.50.140">
    <property type="entry name" value="Nucleic acid-binding proteins"/>
    <property type="match status" value="1"/>
</dbReference>
<comment type="subcellular location">
    <subcellularLocation>
        <location evidence="1">Nucleus</location>
    </subcellularLocation>
</comment>
<dbReference type="PIRSF" id="PIRSF000779">
    <property type="entry name" value="RNA_pol_Rpb8"/>
    <property type="match status" value="1"/>
</dbReference>
<dbReference type="GO" id="GO:0005736">
    <property type="term" value="C:RNA polymerase I complex"/>
    <property type="evidence" value="ECO:0007669"/>
    <property type="project" value="TreeGrafter"/>
</dbReference>
<dbReference type="PANTHER" id="PTHR10917">
    <property type="entry name" value="DNA-DIRECTED RNA POLYMERASES I, II, AND III SUBUNIT RPABC3"/>
    <property type="match status" value="1"/>
</dbReference>
<accession>A0A0F7SRW4</accession>
<evidence type="ECO:0000256" key="2">
    <source>
        <dbReference type="ARBA" id="ARBA00008912"/>
    </source>
</evidence>
<dbReference type="GO" id="GO:0006351">
    <property type="term" value="P:DNA-templated transcription"/>
    <property type="evidence" value="ECO:0007669"/>
    <property type="project" value="UniProtKB-UniRule"/>
</dbReference>
<evidence type="ECO:0000256" key="1">
    <source>
        <dbReference type="ARBA" id="ARBA00004123"/>
    </source>
</evidence>
<sequence length="157" mass="17166">MSGDGKLFDDLFVVSSVDKGGKKFDRVSRIEASSSALSMNLTLDINSEVFPLSVGDRIMLLLSSTLFPDEADKAEDETDGQAGESKREAWRGGEEGLAADFDYVTYGKIYKFEDVAGPEKDATVYISFGGLLMALRGSYRHLSNIVVGENAYCLIRK</sequence>
<name>A0A0F7SRW4_PHARH</name>
<evidence type="ECO:0000313" key="6">
    <source>
        <dbReference type="EMBL" id="CED84186.1"/>
    </source>
</evidence>
<evidence type="ECO:0000256" key="5">
    <source>
        <dbReference type="SAM" id="MobiDB-lite"/>
    </source>
</evidence>
<feature type="region of interest" description="Disordered" evidence="5">
    <location>
        <begin position="71"/>
        <end position="91"/>
    </location>
</feature>
<dbReference type="InterPro" id="IPR005570">
    <property type="entry name" value="RPABC3"/>
</dbReference>
<evidence type="ECO:0000256" key="3">
    <source>
        <dbReference type="ARBA" id="ARBA00023242"/>
    </source>
</evidence>
<dbReference type="InterPro" id="IPR012340">
    <property type="entry name" value="NA-bd_OB-fold"/>
</dbReference>
<dbReference type="EMBL" id="LN483157">
    <property type="protein sequence ID" value="CED84186.1"/>
    <property type="molecule type" value="Genomic_DNA"/>
</dbReference>
<organism evidence="6">
    <name type="scientific">Phaffia rhodozyma</name>
    <name type="common">Yeast</name>
    <name type="synonym">Xanthophyllomyces dendrorhous</name>
    <dbReference type="NCBI Taxonomy" id="264483"/>
    <lineage>
        <taxon>Eukaryota</taxon>
        <taxon>Fungi</taxon>
        <taxon>Dikarya</taxon>
        <taxon>Basidiomycota</taxon>
        <taxon>Agaricomycotina</taxon>
        <taxon>Tremellomycetes</taxon>
        <taxon>Cystofilobasidiales</taxon>
        <taxon>Mrakiaceae</taxon>
        <taxon>Phaffia</taxon>
    </lineage>
</organism>
<protein>
    <recommendedName>
        <fullName evidence="4">DNA-directed RNA polymerases I, II, and III subunit RPABC3</fullName>
    </recommendedName>
</protein>
<reference evidence="6" key="1">
    <citation type="submission" date="2014-08" db="EMBL/GenBank/DDBJ databases">
        <authorList>
            <person name="Sharma Rahul"/>
            <person name="Thines Marco"/>
        </authorList>
    </citation>
    <scope>NUCLEOTIDE SEQUENCE</scope>
</reference>
<evidence type="ECO:0000256" key="4">
    <source>
        <dbReference type="PIRNR" id="PIRNR000779"/>
    </source>
</evidence>
<dbReference type="AlphaFoldDB" id="A0A0F7SRW4"/>
<dbReference type="SMART" id="SM00658">
    <property type="entry name" value="RPOL8c"/>
    <property type="match status" value="1"/>
</dbReference>